<evidence type="ECO:0000256" key="6">
    <source>
        <dbReference type="PROSITE-ProRule" id="PRU00277"/>
    </source>
</evidence>
<dbReference type="PANTHER" id="PTHR43811">
    <property type="entry name" value="FKBP-TYPE PEPTIDYL-PROLYL CIS-TRANS ISOMERASE FKPA"/>
    <property type="match status" value="1"/>
</dbReference>
<dbReference type="OrthoDB" id="9814548at2"/>
<evidence type="ECO:0000256" key="8">
    <source>
        <dbReference type="SAM" id="Coils"/>
    </source>
</evidence>
<dbReference type="Pfam" id="PF01346">
    <property type="entry name" value="FKBP_N"/>
    <property type="match status" value="1"/>
</dbReference>
<organism evidence="10 11">
    <name type="scientific">Thalassotalea mangrovi</name>
    <dbReference type="NCBI Taxonomy" id="2572245"/>
    <lineage>
        <taxon>Bacteria</taxon>
        <taxon>Pseudomonadati</taxon>
        <taxon>Pseudomonadota</taxon>
        <taxon>Gammaproteobacteria</taxon>
        <taxon>Alteromonadales</taxon>
        <taxon>Colwelliaceae</taxon>
        <taxon>Thalassotalea</taxon>
    </lineage>
</organism>
<dbReference type="GO" id="GO:0003755">
    <property type="term" value="F:peptidyl-prolyl cis-trans isomerase activity"/>
    <property type="evidence" value="ECO:0007669"/>
    <property type="project" value="UniProtKB-UniRule"/>
</dbReference>
<evidence type="ECO:0000256" key="2">
    <source>
        <dbReference type="ARBA" id="ARBA00006577"/>
    </source>
</evidence>
<dbReference type="EC" id="5.2.1.8" evidence="7"/>
<dbReference type="InterPro" id="IPR036944">
    <property type="entry name" value="PPIase_FKBP_N_sf"/>
</dbReference>
<dbReference type="GO" id="GO:0006457">
    <property type="term" value="P:protein folding"/>
    <property type="evidence" value="ECO:0007669"/>
    <property type="project" value="InterPro"/>
</dbReference>
<keyword evidence="5 6" id="KW-0413">Isomerase</keyword>
<accession>A0A4U1B5B3</accession>
<dbReference type="Proteomes" id="UP000307999">
    <property type="component" value="Unassembled WGS sequence"/>
</dbReference>
<keyword evidence="8" id="KW-0175">Coiled coil</keyword>
<dbReference type="PROSITE" id="PS50059">
    <property type="entry name" value="FKBP_PPIASE"/>
    <property type="match status" value="1"/>
</dbReference>
<reference evidence="10 11" key="1">
    <citation type="submission" date="2019-04" db="EMBL/GenBank/DDBJ databases">
        <title>Thalassotalea guangxiensis sp. nov., isolated from sediment of the coastal wetland.</title>
        <authorList>
            <person name="Zheng S."/>
            <person name="Zhang D."/>
        </authorList>
    </citation>
    <scope>NUCLEOTIDE SEQUENCE [LARGE SCALE GENOMIC DNA]</scope>
    <source>
        <strain evidence="10 11">ZS-4</strain>
    </source>
</reference>
<keyword evidence="3" id="KW-0732">Signal</keyword>
<evidence type="ECO:0000256" key="3">
    <source>
        <dbReference type="ARBA" id="ARBA00022729"/>
    </source>
</evidence>
<protein>
    <recommendedName>
        <fullName evidence="7">Peptidyl-prolyl cis-trans isomerase</fullName>
        <ecNumber evidence="7">5.2.1.8</ecNumber>
    </recommendedName>
</protein>
<dbReference type="InterPro" id="IPR046357">
    <property type="entry name" value="PPIase_dom_sf"/>
</dbReference>
<dbReference type="RefSeq" id="WP_136735761.1">
    <property type="nucleotide sequence ID" value="NZ_SWDB01000020.1"/>
</dbReference>
<evidence type="ECO:0000256" key="7">
    <source>
        <dbReference type="RuleBase" id="RU003915"/>
    </source>
</evidence>
<dbReference type="PANTHER" id="PTHR43811:SF19">
    <property type="entry name" value="39 KDA FK506-BINDING NUCLEAR PROTEIN"/>
    <property type="match status" value="1"/>
</dbReference>
<proteinExistence type="inferred from homology"/>
<dbReference type="PROSITE" id="PS51257">
    <property type="entry name" value="PROKAR_LIPOPROTEIN"/>
    <property type="match status" value="1"/>
</dbReference>
<evidence type="ECO:0000256" key="4">
    <source>
        <dbReference type="ARBA" id="ARBA00023110"/>
    </source>
</evidence>
<dbReference type="FunFam" id="3.10.50.40:FF:000045">
    <property type="entry name" value="Peptidyl-prolyl cis-trans isomerase"/>
    <property type="match status" value="1"/>
</dbReference>
<evidence type="ECO:0000313" key="11">
    <source>
        <dbReference type="Proteomes" id="UP000307999"/>
    </source>
</evidence>
<name>A0A4U1B5B3_9GAMM</name>
<keyword evidence="4 6" id="KW-0697">Rotamase</keyword>
<keyword evidence="11" id="KW-1185">Reference proteome</keyword>
<evidence type="ECO:0000256" key="5">
    <source>
        <dbReference type="ARBA" id="ARBA00023235"/>
    </source>
</evidence>
<dbReference type="InterPro" id="IPR001179">
    <property type="entry name" value="PPIase_FKBP_dom"/>
</dbReference>
<dbReference type="Pfam" id="PF00254">
    <property type="entry name" value="FKBP_C"/>
    <property type="match status" value="1"/>
</dbReference>
<evidence type="ECO:0000259" key="9">
    <source>
        <dbReference type="PROSITE" id="PS50059"/>
    </source>
</evidence>
<gene>
    <name evidence="10" type="primary">fkpA</name>
    <name evidence="10" type="ORF">E8M12_08700</name>
</gene>
<evidence type="ECO:0000256" key="1">
    <source>
        <dbReference type="ARBA" id="ARBA00000971"/>
    </source>
</evidence>
<dbReference type="InterPro" id="IPR000774">
    <property type="entry name" value="PPIase_FKBP_N"/>
</dbReference>
<dbReference type="EMBL" id="SWDB01000020">
    <property type="protein sequence ID" value="TKB45486.1"/>
    <property type="molecule type" value="Genomic_DNA"/>
</dbReference>
<feature type="domain" description="PPIase FKBP-type" evidence="9">
    <location>
        <begin position="158"/>
        <end position="243"/>
    </location>
</feature>
<dbReference type="NCBIfam" id="NF008150">
    <property type="entry name" value="PRK10902.1"/>
    <property type="match status" value="1"/>
</dbReference>
<evidence type="ECO:0000313" key="10">
    <source>
        <dbReference type="EMBL" id="TKB45486.1"/>
    </source>
</evidence>
<dbReference type="SUPFAM" id="SSF54534">
    <property type="entry name" value="FKBP-like"/>
    <property type="match status" value="1"/>
</dbReference>
<dbReference type="Gene3D" id="1.10.287.460">
    <property type="entry name" value="Peptidyl-prolyl cis-trans isomerase, FKBP-type, N-terminal domain"/>
    <property type="match status" value="1"/>
</dbReference>
<dbReference type="AlphaFoldDB" id="A0A4U1B5B3"/>
<comment type="similarity">
    <text evidence="2 7">Belongs to the FKBP-type PPIase family.</text>
</comment>
<comment type="catalytic activity">
    <reaction evidence="1 6 7">
        <text>[protein]-peptidylproline (omega=180) = [protein]-peptidylproline (omega=0)</text>
        <dbReference type="Rhea" id="RHEA:16237"/>
        <dbReference type="Rhea" id="RHEA-COMP:10747"/>
        <dbReference type="Rhea" id="RHEA-COMP:10748"/>
        <dbReference type="ChEBI" id="CHEBI:83833"/>
        <dbReference type="ChEBI" id="CHEBI:83834"/>
        <dbReference type="EC" id="5.2.1.8"/>
    </reaction>
</comment>
<dbReference type="Gene3D" id="3.10.50.40">
    <property type="match status" value="1"/>
</dbReference>
<sequence length="253" mass="27812">MKQLLKPTMVAVAVMAMMGCQEKQQEAEKAQAVKLETPAQKQAYAIGSSMGTYLTKTLEQQQEYGFELDKELIILGLSESLNDKSQLTQEEVEQTLMAFEQEVRAKQEEVAKVEAEKNLTDGQAFMAENAKVEGVKVTESGLQYQVLTAGEGEKPEATDTVKVHYKGTLIDGEEFDSSYSRGEPIEFALNRVIKGWTEGVQLMNVGSKYKFVIPADLAYGANGTGPIPANSTLVFEVELLDIIKPEAAEESDK</sequence>
<feature type="coiled-coil region" evidence="8">
    <location>
        <begin position="89"/>
        <end position="116"/>
    </location>
</feature>
<comment type="caution">
    <text evidence="10">The sequence shown here is derived from an EMBL/GenBank/DDBJ whole genome shotgun (WGS) entry which is preliminary data.</text>
</comment>